<keyword evidence="4" id="KW-1185">Reference proteome</keyword>
<dbReference type="GO" id="GO:0031625">
    <property type="term" value="F:ubiquitin protein ligase binding"/>
    <property type="evidence" value="ECO:0007669"/>
    <property type="project" value="InterPro"/>
</dbReference>
<evidence type="ECO:0000313" key="4">
    <source>
        <dbReference type="Proteomes" id="UP000016931"/>
    </source>
</evidence>
<dbReference type="GO" id="GO:0005680">
    <property type="term" value="C:anaphase-promoting complex"/>
    <property type="evidence" value="ECO:0007669"/>
    <property type="project" value="TreeGrafter"/>
</dbReference>
<dbReference type="PROSITE" id="PS50069">
    <property type="entry name" value="CULLIN_2"/>
    <property type="match status" value="1"/>
</dbReference>
<gene>
    <name evidence="3" type="ORF">SEPMUDRAFT_151780</name>
</gene>
<accession>M3CAL0</accession>
<evidence type="ECO:0000256" key="1">
    <source>
        <dbReference type="PROSITE-ProRule" id="PRU00330"/>
    </source>
</evidence>
<dbReference type="Pfam" id="PF26557">
    <property type="entry name" value="Cullin_AB"/>
    <property type="match status" value="1"/>
</dbReference>
<dbReference type="InterPro" id="IPR057975">
    <property type="entry name" value="TPR_ANAPC2"/>
</dbReference>
<dbReference type="EMBL" id="KB456270">
    <property type="protein sequence ID" value="EMF08875.1"/>
    <property type="molecule type" value="Genomic_DNA"/>
</dbReference>
<dbReference type="STRING" id="692275.M3CAL0"/>
<dbReference type="PANTHER" id="PTHR45957:SF1">
    <property type="entry name" value="ANAPHASE-PROMOTING COMPLEX SUBUNIT 2"/>
    <property type="match status" value="1"/>
</dbReference>
<dbReference type="RefSeq" id="XP_016756996.1">
    <property type="nucleotide sequence ID" value="XM_016907043.1"/>
</dbReference>
<dbReference type="GO" id="GO:0006511">
    <property type="term" value="P:ubiquitin-dependent protein catabolic process"/>
    <property type="evidence" value="ECO:0007669"/>
    <property type="project" value="InterPro"/>
</dbReference>
<dbReference type="InterPro" id="IPR016158">
    <property type="entry name" value="Cullin_homology"/>
</dbReference>
<dbReference type="AlphaFoldDB" id="M3CAL0"/>
<dbReference type="Gene3D" id="3.30.230.130">
    <property type="entry name" value="Cullin, Chain C, Domain 2"/>
    <property type="match status" value="1"/>
</dbReference>
<dbReference type="GO" id="GO:0007091">
    <property type="term" value="P:metaphase/anaphase transition of mitotic cell cycle"/>
    <property type="evidence" value="ECO:0007669"/>
    <property type="project" value="TreeGrafter"/>
</dbReference>
<name>M3CAL0_SPHMS</name>
<dbReference type="Proteomes" id="UP000016931">
    <property type="component" value="Unassembled WGS sequence"/>
</dbReference>
<reference evidence="3 4" key="1">
    <citation type="journal article" date="2012" name="PLoS Pathog.">
        <title>Diverse lifestyles and strategies of plant pathogenesis encoded in the genomes of eighteen Dothideomycetes fungi.</title>
        <authorList>
            <person name="Ohm R.A."/>
            <person name="Feau N."/>
            <person name="Henrissat B."/>
            <person name="Schoch C.L."/>
            <person name="Horwitz B.A."/>
            <person name="Barry K.W."/>
            <person name="Condon B.J."/>
            <person name="Copeland A.C."/>
            <person name="Dhillon B."/>
            <person name="Glaser F."/>
            <person name="Hesse C.N."/>
            <person name="Kosti I."/>
            <person name="LaButti K."/>
            <person name="Lindquist E.A."/>
            <person name="Lucas S."/>
            <person name="Salamov A.A."/>
            <person name="Bradshaw R.E."/>
            <person name="Ciuffetti L."/>
            <person name="Hamelin R.C."/>
            <person name="Kema G.H.J."/>
            <person name="Lawrence C."/>
            <person name="Scott J.A."/>
            <person name="Spatafora J.W."/>
            <person name="Turgeon B.G."/>
            <person name="de Wit P.J.G.M."/>
            <person name="Zhong S."/>
            <person name="Goodwin S.B."/>
            <person name="Grigoriev I.V."/>
        </authorList>
    </citation>
    <scope>NUCLEOTIDE SEQUENCE [LARGE SCALE GENOMIC DNA]</scope>
    <source>
        <strain evidence="3 4">SO2202</strain>
    </source>
</reference>
<organism evidence="3 4">
    <name type="scientific">Sphaerulina musiva (strain SO2202)</name>
    <name type="common">Poplar stem canker fungus</name>
    <name type="synonym">Septoria musiva</name>
    <dbReference type="NCBI Taxonomy" id="692275"/>
    <lineage>
        <taxon>Eukaryota</taxon>
        <taxon>Fungi</taxon>
        <taxon>Dikarya</taxon>
        <taxon>Ascomycota</taxon>
        <taxon>Pezizomycotina</taxon>
        <taxon>Dothideomycetes</taxon>
        <taxon>Dothideomycetidae</taxon>
        <taxon>Mycosphaerellales</taxon>
        <taxon>Mycosphaerellaceae</taxon>
        <taxon>Sphaerulina</taxon>
    </lineage>
</organism>
<dbReference type="eggNOG" id="KOG2165">
    <property type="taxonomic scope" value="Eukaryota"/>
</dbReference>
<dbReference type="HOGENOM" id="CLU_007149_0_0_1"/>
<protein>
    <recommendedName>
        <fullName evidence="2">Cullin family profile domain-containing protein</fullName>
    </recommendedName>
</protein>
<dbReference type="SUPFAM" id="SSF75632">
    <property type="entry name" value="Cullin homology domain"/>
    <property type="match status" value="1"/>
</dbReference>
<evidence type="ECO:0000259" key="2">
    <source>
        <dbReference type="PROSITE" id="PS50069"/>
    </source>
</evidence>
<comment type="similarity">
    <text evidence="1">Belongs to the cullin family.</text>
</comment>
<dbReference type="GeneID" id="27904180"/>
<dbReference type="Pfam" id="PF25773">
    <property type="entry name" value="TPR_ANAPC2"/>
    <property type="match status" value="1"/>
</dbReference>
<dbReference type="InterPro" id="IPR044554">
    <property type="entry name" value="ANAPC2"/>
</dbReference>
<sequence length="932" mass="105029">MATAGVPSGARSHHNTIFDSVFPPKEYTTATPQATPNIGTLESPGVAFGGFGIADDPATETRIFNNIWSTATAYLTLVPLRGARPGDPHYDLSGSRVSDAMAELLSYSAGRKQLLDWYKHEISKHFHQFVLPKLQFWKHPIELDKATEALKTTEEELVVAVKQYFTDKQFGVMRETASSGDVAKLQAVPLYESFDAFVGEARRYFHVLVLHSLPRHRIQKTMASYLFAAMNHSIMSSSDPEKCTDDDQCQCLVDFDQDFLKNLAVVGLGGSLGERALALAVHRLLQGPAVERRCFQVDWSGQSKVIPRLLDWVKGELVPKLNAAVCDLSGDWSLTLPSAQFESAAIVSFGRLRTLALFDYVSTWPASKGAVLDIKEYLHANGATEKAHVCTSFSNQIHQRLFHAGASTIEILSVYINVIHVFQLLDSRGVLLEKVAIPIRNYLRGREDTVSIIAASFLADFRAQDEKVWSSVDRDKICIAISEAIHNPDQEHRPERPDHDGDSDAYWSNMQWIPDPIDAGPDYKSTKADDIVAYIIGLFEPEDFIKAFSIALGQHLLKTEDRHYYMEISTIELLKDRLDSGLLQHAEVMLKDMQESANLNRRLNPSDVEIPSSVPPTPKELQRAIPDHGITLMSLYEQFKTRVDSAQFQASLKLVAHKRDDLYFPKRTRLPAERTRETTNAQDAKDKMDFEIKVLSEYFWPKLREGEFKVPQQIAAQRERYEREFSQRSAQRKLEWRTALDTTSIVLNLADREVEAMDVEVWKITIIDAFATERDSEDDLAPLEFDEEGLSVAQLAEALKMSEDYVQNGISYWMNKRVLYEKSTGRYAVLEHLDMDVPSIAEPSQLDVEDAGAIMSEQAMLQSNASTFQTFIEQMLRNSGAKEIGGMMGITSVMKMVLPTFTYGDDEVKWLLEDMESRGDVVRKGESWAVAK</sequence>
<dbReference type="InterPro" id="IPR059120">
    <property type="entry name" value="Cullin-like_AB"/>
</dbReference>
<proteinExistence type="inferred from homology"/>
<dbReference type="InterPro" id="IPR036317">
    <property type="entry name" value="Cullin_homology_sf"/>
</dbReference>
<dbReference type="GO" id="GO:0070979">
    <property type="term" value="P:protein K11-linked ubiquitination"/>
    <property type="evidence" value="ECO:0007669"/>
    <property type="project" value="TreeGrafter"/>
</dbReference>
<dbReference type="PANTHER" id="PTHR45957">
    <property type="entry name" value="ANAPHASE-PROMOTING COMPLEX SUBUNIT 2"/>
    <property type="match status" value="1"/>
</dbReference>
<feature type="domain" description="Cullin family profile" evidence="2">
    <location>
        <begin position="529"/>
        <end position="814"/>
    </location>
</feature>
<dbReference type="OMA" id="VTTWQAT"/>
<dbReference type="OrthoDB" id="5581181at2759"/>
<evidence type="ECO:0000313" key="3">
    <source>
        <dbReference type="EMBL" id="EMF08875.1"/>
    </source>
</evidence>